<accession>I4EIF0</accession>
<gene>
    <name evidence="2" type="ORF">NITHO_3430007</name>
</gene>
<organism evidence="2 3">
    <name type="scientific">Nitrolancea hollandica Lb</name>
    <dbReference type="NCBI Taxonomy" id="1129897"/>
    <lineage>
        <taxon>Bacteria</taxon>
        <taxon>Pseudomonadati</taxon>
        <taxon>Thermomicrobiota</taxon>
        <taxon>Thermomicrobia</taxon>
        <taxon>Sphaerobacterales</taxon>
        <taxon>Sphaerobacterineae</taxon>
        <taxon>Sphaerobacteraceae</taxon>
        <taxon>Nitrolancea</taxon>
    </lineage>
</organism>
<evidence type="ECO:0000256" key="1">
    <source>
        <dbReference type="SAM" id="MobiDB-lite"/>
    </source>
</evidence>
<reference evidence="2 3" key="1">
    <citation type="journal article" date="2012" name="ISME J.">
        <title>Nitrification expanded: discovery, physiology and genomics of a nitrite-oxidizing bacterium from the phylum Chloroflexi.</title>
        <authorList>
            <person name="Sorokin D.Y."/>
            <person name="Lucker S."/>
            <person name="Vejmelkova D."/>
            <person name="Kostrikina N.A."/>
            <person name="Kleerebezem R."/>
            <person name="Rijpstra W.I."/>
            <person name="Damste J.S."/>
            <person name="Le Paslier D."/>
            <person name="Muyzer G."/>
            <person name="Wagner M."/>
            <person name="van Loosdrecht M.C."/>
            <person name="Daims H."/>
        </authorList>
    </citation>
    <scope>NUCLEOTIDE SEQUENCE [LARGE SCALE GENOMIC DNA]</scope>
    <source>
        <strain evidence="3">none</strain>
    </source>
</reference>
<name>I4EIF0_9BACT</name>
<evidence type="ECO:0000313" key="2">
    <source>
        <dbReference type="EMBL" id="CCF84462.1"/>
    </source>
</evidence>
<evidence type="ECO:0000313" key="3">
    <source>
        <dbReference type="Proteomes" id="UP000004221"/>
    </source>
</evidence>
<dbReference type="OrthoDB" id="166750at2"/>
<dbReference type="EMBL" id="CAGS01000272">
    <property type="protein sequence ID" value="CCF84462.1"/>
    <property type="molecule type" value="Genomic_DNA"/>
</dbReference>
<proteinExistence type="predicted"/>
<dbReference type="Proteomes" id="UP000004221">
    <property type="component" value="Unassembled WGS sequence"/>
</dbReference>
<protein>
    <submittedName>
        <fullName evidence="2">Uncharacterized protein</fullName>
    </submittedName>
</protein>
<feature type="region of interest" description="Disordered" evidence="1">
    <location>
        <begin position="1"/>
        <end position="35"/>
    </location>
</feature>
<dbReference type="AlphaFoldDB" id="I4EIF0"/>
<keyword evidence="3" id="KW-1185">Reference proteome</keyword>
<comment type="caution">
    <text evidence="2">The sequence shown here is derived from an EMBL/GenBank/DDBJ whole genome shotgun (WGS) entry which is preliminary data.</text>
</comment>
<sequence>MRGDDGHVVDVDPGFDRAARAARRSKGDPADLDRARDDWEPTVCAGCGQDHPEPWSVRLKRAGSDVEARCSACGGLAARYSTGVWSS</sequence>
<dbReference type="RefSeq" id="WP_008478641.1">
    <property type="nucleotide sequence ID" value="NZ_CAGS01000272.1"/>
</dbReference>